<comment type="caution">
    <text evidence="2">The sequence shown here is derived from an EMBL/GenBank/DDBJ whole genome shotgun (WGS) entry which is preliminary data.</text>
</comment>
<reference evidence="2 3" key="1">
    <citation type="submission" date="2019-03" db="EMBL/GenBank/DDBJ databases">
        <title>Freshwater and sediment microbial communities from various areas in North America, analyzing microbe dynamics in response to fracking.</title>
        <authorList>
            <person name="Lamendella R."/>
        </authorList>
    </citation>
    <scope>NUCLEOTIDE SEQUENCE [LARGE SCALE GENOMIC DNA]</scope>
    <source>
        <strain evidence="2 3">6_TX</strain>
    </source>
</reference>
<keyword evidence="1" id="KW-0732">Signal</keyword>
<accession>A0A4R8G371</accession>
<evidence type="ECO:0000256" key="1">
    <source>
        <dbReference type="SAM" id="SignalP"/>
    </source>
</evidence>
<keyword evidence="2" id="KW-0969">Cilium</keyword>
<proteinExistence type="predicted"/>
<dbReference type="OrthoDB" id="7064581at2"/>
<dbReference type="InterPro" id="IPR009420">
    <property type="entry name" value="FlhE"/>
</dbReference>
<keyword evidence="2" id="KW-0966">Cell projection</keyword>
<gene>
    <name evidence="2" type="ORF">DFO67_104291</name>
</gene>
<dbReference type="Pfam" id="PF06366">
    <property type="entry name" value="FlhE"/>
    <property type="match status" value="1"/>
</dbReference>
<keyword evidence="2" id="KW-0282">Flagellum</keyword>
<dbReference type="Proteomes" id="UP000294489">
    <property type="component" value="Unassembled WGS sequence"/>
</dbReference>
<dbReference type="RefSeq" id="WP_134017117.1">
    <property type="nucleotide sequence ID" value="NZ_SOEC01000004.1"/>
</dbReference>
<organism evidence="2 3">
    <name type="scientific">Modicisalibacter xianhensis</name>
    <dbReference type="NCBI Taxonomy" id="442341"/>
    <lineage>
        <taxon>Bacteria</taxon>
        <taxon>Pseudomonadati</taxon>
        <taxon>Pseudomonadota</taxon>
        <taxon>Gammaproteobacteria</taxon>
        <taxon>Oceanospirillales</taxon>
        <taxon>Halomonadaceae</taxon>
        <taxon>Modicisalibacter</taxon>
    </lineage>
</organism>
<evidence type="ECO:0000313" key="3">
    <source>
        <dbReference type="Proteomes" id="UP000294489"/>
    </source>
</evidence>
<dbReference type="EMBL" id="SOEC01000004">
    <property type="protein sequence ID" value="TDX31026.1"/>
    <property type="molecule type" value="Genomic_DNA"/>
</dbReference>
<protein>
    <submittedName>
        <fullName evidence="2">Flagellar protein FlhE</fullName>
    </submittedName>
</protein>
<name>A0A4R8G371_9GAMM</name>
<sequence>MNVGKRSAGRVLLACSLALSGYGVAASGSWVGTGQGVRLFTAERTVESKPLSSSGDLARGAFIRQVHWQYRVPEGQPYPQAWLCASRECTRLSGARGTSRALAGLAADQPLHFRFRLPKGRQPARPFRVEGLQVIVDYR</sequence>
<feature type="chain" id="PRO_5020312763" evidence="1">
    <location>
        <begin position="26"/>
        <end position="139"/>
    </location>
</feature>
<dbReference type="AlphaFoldDB" id="A0A4R8G371"/>
<feature type="signal peptide" evidence="1">
    <location>
        <begin position="1"/>
        <end position="25"/>
    </location>
</feature>
<evidence type="ECO:0000313" key="2">
    <source>
        <dbReference type="EMBL" id="TDX31026.1"/>
    </source>
</evidence>